<dbReference type="EMBL" id="BRYB01003678">
    <property type="protein sequence ID" value="GMI19072.1"/>
    <property type="molecule type" value="Genomic_DNA"/>
</dbReference>
<evidence type="ECO:0000313" key="1">
    <source>
        <dbReference type="EMBL" id="GMI19072.1"/>
    </source>
</evidence>
<keyword evidence="2" id="KW-1185">Reference proteome</keyword>
<evidence type="ECO:0000313" key="2">
    <source>
        <dbReference type="Proteomes" id="UP001165060"/>
    </source>
</evidence>
<reference evidence="1 2" key="1">
    <citation type="journal article" date="2023" name="Commun. Biol.">
        <title>Genome analysis of Parmales, the sister group of diatoms, reveals the evolutionary specialization of diatoms from phago-mixotrophs to photoautotrophs.</title>
        <authorList>
            <person name="Ban H."/>
            <person name="Sato S."/>
            <person name="Yoshikawa S."/>
            <person name="Yamada K."/>
            <person name="Nakamura Y."/>
            <person name="Ichinomiya M."/>
            <person name="Sato N."/>
            <person name="Blanc-Mathieu R."/>
            <person name="Endo H."/>
            <person name="Kuwata A."/>
            <person name="Ogata H."/>
        </authorList>
    </citation>
    <scope>NUCLEOTIDE SEQUENCE [LARGE SCALE GENOMIC DNA]</scope>
</reference>
<proteinExistence type="predicted"/>
<name>A0ABQ6M3V9_9STRA</name>
<comment type="caution">
    <text evidence="1">The sequence shown here is derived from an EMBL/GenBank/DDBJ whole genome shotgun (WGS) entry which is preliminary data.</text>
</comment>
<accession>A0ABQ6M3V9</accession>
<sequence>MQPSPPPLPPSFPLPNCPVYPVTATPAPLAIRKLAHATGGFCLPAATAAHLPSCHLSVRCTSAAHLPFSCALPESAPPDTAGVAPSRPGAVTVVSLAASLSTACSFQLVHSTPFSLQITTAVLAAAPSPDLDPYPLAASFLSSLSSLHLTSSPPLPPLAGSALRDLRAALPSLPPPLRRLPRLLYEAGKHDGETSLALLPPAQLRLLLQPRLRFVCGGGVAGERECRTSSFRDDHEGVYVCEAGGRVVVYANGSAVSAAARAWVERERPAWAGREVHEVGRGGSFVRFLTSVLDPDHNDRAGRGTTREMEAMNWGESFERWLFRETKGKWEDGSFGGK</sequence>
<gene>
    <name evidence="1" type="ORF">TeGR_g2817</name>
</gene>
<protein>
    <submittedName>
        <fullName evidence="1">Uncharacterized protein</fullName>
    </submittedName>
</protein>
<organism evidence="1 2">
    <name type="scientific">Tetraparma gracilis</name>
    <dbReference type="NCBI Taxonomy" id="2962635"/>
    <lineage>
        <taxon>Eukaryota</taxon>
        <taxon>Sar</taxon>
        <taxon>Stramenopiles</taxon>
        <taxon>Ochrophyta</taxon>
        <taxon>Bolidophyceae</taxon>
        <taxon>Parmales</taxon>
        <taxon>Triparmaceae</taxon>
        <taxon>Tetraparma</taxon>
    </lineage>
</organism>
<dbReference type="Proteomes" id="UP001165060">
    <property type="component" value="Unassembled WGS sequence"/>
</dbReference>